<feature type="transmembrane region" description="Helical" evidence="2">
    <location>
        <begin position="163"/>
        <end position="181"/>
    </location>
</feature>
<evidence type="ECO:0000256" key="2">
    <source>
        <dbReference type="SAM" id="Phobius"/>
    </source>
</evidence>
<feature type="region of interest" description="Disordered" evidence="1">
    <location>
        <begin position="192"/>
        <end position="216"/>
    </location>
</feature>
<dbReference type="EMBL" id="JADCNL010000014">
    <property type="protein sequence ID" value="KAG0452433.1"/>
    <property type="molecule type" value="Genomic_DNA"/>
</dbReference>
<evidence type="ECO:0000256" key="1">
    <source>
        <dbReference type="SAM" id="MobiDB-lite"/>
    </source>
</evidence>
<keyword evidence="2" id="KW-1133">Transmembrane helix</keyword>
<proteinExistence type="predicted"/>
<evidence type="ECO:0000313" key="4">
    <source>
        <dbReference type="Proteomes" id="UP000636800"/>
    </source>
</evidence>
<keyword evidence="2" id="KW-0812">Transmembrane</keyword>
<organism evidence="3 4">
    <name type="scientific">Vanilla planifolia</name>
    <name type="common">Vanilla</name>
    <dbReference type="NCBI Taxonomy" id="51239"/>
    <lineage>
        <taxon>Eukaryota</taxon>
        <taxon>Viridiplantae</taxon>
        <taxon>Streptophyta</taxon>
        <taxon>Embryophyta</taxon>
        <taxon>Tracheophyta</taxon>
        <taxon>Spermatophyta</taxon>
        <taxon>Magnoliopsida</taxon>
        <taxon>Liliopsida</taxon>
        <taxon>Asparagales</taxon>
        <taxon>Orchidaceae</taxon>
        <taxon>Vanilloideae</taxon>
        <taxon>Vanilleae</taxon>
        <taxon>Vanilla</taxon>
    </lineage>
</organism>
<keyword evidence="4" id="KW-1185">Reference proteome</keyword>
<feature type="transmembrane region" description="Helical" evidence="2">
    <location>
        <begin position="132"/>
        <end position="151"/>
    </location>
</feature>
<comment type="caution">
    <text evidence="3">The sequence shown here is derived from an EMBL/GenBank/DDBJ whole genome shotgun (WGS) entry which is preliminary data.</text>
</comment>
<accession>A0A835PJA5</accession>
<protein>
    <submittedName>
        <fullName evidence="3">Uncharacterized protein</fullName>
    </submittedName>
</protein>
<reference evidence="3 4" key="1">
    <citation type="journal article" date="2020" name="Nat. Food">
        <title>A phased Vanilla planifolia genome enables genetic improvement of flavour and production.</title>
        <authorList>
            <person name="Hasing T."/>
            <person name="Tang H."/>
            <person name="Brym M."/>
            <person name="Khazi F."/>
            <person name="Huang T."/>
            <person name="Chambers A.H."/>
        </authorList>
    </citation>
    <scope>NUCLEOTIDE SEQUENCE [LARGE SCALE GENOMIC DNA]</scope>
    <source>
        <tissue evidence="3">Leaf</tissue>
    </source>
</reference>
<evidence type="ECO:0000313" key="3">
    <source>
        <dbReference type="EMBL" id="KAG0452433.1"/>
    </source>
</evidence>
<dbReference type="AlphaFoldDB" id="A0A835PJA5"/>
<gene>
    <name evidence="3" type="ORF">HPP92_025097</name>
</gene>
<sequence length="216" mass="22971">MRSIIVITLQIPYPFPSTRRGRPKLNTTLPKPSLSPFLTHAAAGEEKTDGAGSFDQAPPGDDSGFERRLNNLRIKYRSGTGKKAEQRRARKAGGAGGKKEKGVMLPPVPLREAVAGGGVKVEVGFTPYSERLNGWAAVLGLAALLLVEIGSGKGILSYHEPPVLFIQIYTIVTLAALFIKFEKERISVWPRESESNSASSTGGGVGVGVDGDQSSV</sequence>
<feature type="region of interest" description="Disordered" evidence="1">
    <location>
        <begin position="16"/>
        <end position="103"/>
    </location>
</feature>
<name>A0A835PJA5_VANPL</name>
<keyword evidence="2" id="KW-0472">Membrane</keyword>
<dbReference type="OrthoDB" id="1873458at2759"/>
<dbReference type="Proteomes" id="UP000636800">
    <property type="component" value="Unassembled WGS sequence"/>
</dbReference>